<evidence type="ECO:0000259" key="3">
    <source>
        <dbReference type="PROSITE" id="PS50048"/>
    </source>
</evidence>
<dbReference type="SUPFAM" id="SSF57701">
    <property type="entry name" value="Zn2/Cys6 DNA-binding domain"/>
    <property type="match status" value="1"/>
</dbReference>
<reference evidence="4" key="1">
    <citation type="submission" date="2021-01" db="EMBL/GenBank/DDBJ databases">
        <authorList>
            <person name="Kaushik A."/>
        </authorList>
    </citation>
    <scope>NUCLEOTIDE SEQUENCE</scope>
    <source>
        <strain evidence="4">AG1-1B</strain>
    </source>
</reference>
<sequence length="812" mass="89230">MPADSSSPSRPANAAHPYAGARRPNPTGTATASTTSSSTSAAAAAAAAARRDSQPKSTRQQFAACGACRMRRVKCDLKDVNPRAGETPMCTNCQERGLKCVDEFANVKAVKLLRRGRRLAQVEQVYGPAAQARADAPSTDAEGAAQASSSRTPSCIPKLQPEFFGSPFYRRFHIQRPIVDPTEFSARFYESEQGKPESLGVAGSMICMLLGKLHPILFRRSLAHLPAVTWAATYGVNEYGVEEPSNGLEGVRERRRRCNEMVREILGLIDKHGLLRKPTWDGVRVLLLIMPLTEDVQTQLERLAMYEATVSQVYTLCSLGSLVKSGQGEFVDALVRARIFWYGHVHEGITSGLRGGRLIFEDDDLSSFQITFPSLGNKQSLVRTSITYSYSYRYATAPIRLSSACRQIHAALTGPKAKRKEDVNERGLKEAWEALSRSWEEFEGLRHVGPVGIIQTEDTERFVNGWQIFIFECHNIIRESLKQRMIEHRRTRDAAFIVDPEVSHEPLLAKLTRLHSIAEGKCQDVAGQIVTLIRRHLGSSFFQYDASLVRDGCFYAGLCLARDSGTEEDIRTCVQALEEMRWAFSKSEERIATLKWAWENRKVDEEERLWSERLVRPDSAPGGGDTTGYGGMGTAVDGMMRTNSDPTSGMMRNGEANGNSGRNLHRPPTLTLAEGATVDPGPLTAVSDGSWHTPSSTSDLAHSHHNSPSSGPATIMPDKTLMMEPALMNTYQTSHSEIFGGPFADTTTAGHYTDDTQLYSHGMPTHGMGVGMGMGMGAHGMQASYAHANTALPSFSASHYDAYYSHTNGSHR</sequence>
<feature type="region of interest" description="Disordered" evidence="2">
    <location>
        <begin position="1"/>
        <end position="59"/>
    </location>
</feature>
<feature type="region of interest" description="Disordered" evidence="2">
    <location>
        <begin position="615"/>
        <end position="716"/>
    </location>
</feature>
<dbReference type="Gene3D" id="4.10.240.10">
    <property type="entry name" value="Zn(2)-C6 fungal-type DNA-binding domain"/>
    <property type="match status" value="1"/>
</dbReference>
<accession>A0A8H2WLL0</accession>
<name>A0A8H2WLL0_9AGAM</name>
<dbReference type="InterPro" id="IPR036864">
    <property type="entry name" value="Zn2-C6_fun-type_DNA-bd_sf"/>
</dbReference>
<dbReference type="GO" id="GO:0008270">
    <property type="term" value="F:zinc ion binding"/>
    <property type="evidence" value="ECO:0007669"/>
    <property type="project" value="InterPro"/>
</dbReference>
<dbReference type="PANTHER" id="PTHR46910:SF1">
    <property type="entry name" value="MISCELLANEOUS ZN(II)2CYS6 TRANSCRIPTION FACTOR (EUROFUNG)-RELATED"/>
    <property type="match status" value="1"/>
</dbReference>
<proteinExistence type="predicted"/>
<dbReference type="InterPro" id="IPR050987">
    <property type="entry name" value="AtrR-like"/>
</dbReference>
<dbReference type="Proteomes" id="UP000663826">
    <property type="component" value="Unassembled WGS sequence"/>
</dbReference>
<keyword evidence="1" id="KW-0539">Nucleus</keyword>
<evidence type="ECO:0000256" key="2">
    <source>
        <dbReference type="SAM" id="MobiDB-lite"/>
    </source>
</evidence>
<evidence type="ECO:0000256" key="1">
    <source>
        <dbReference type="ARBA" id="ARBA00023242"/>
    </source>
</evidence>
<feature type="compositionally biased region" description="Gly residues" evidence="2">
    <location>
        <begin position="621"/>
        <end position="633"/>
    </location>
</feature>
<feature type="compositionally biased region" description="Polar residues" evidence="2">
    <location>
        <begin position="1"/>
        <end position="10"/>
    </location>
</feature>
<gene>
    <name evidence="4" type="ORF">RDB_LOCUS27296</name>
</gene>
<dbReference type="Pfam" id="PF00172">
    <property type="entry name" value="Zn_clus"/>
    <property type="match status" value="1"/>
</dbReference>
<dbReference type="CDD" id="cd00067">
    <property type="entry name" value="GAL4"/>
    <property type="match status" value="1"/>
</dbReference>
<evidence type="ECO:0000313" key="5">
    <source>
        <dbReference type="Proteomes" id="UP000663826"/>
    </source>
</evidence>
<feature type="compositionally biased region" description="Low complexity" evidence="2">
    <location>
        <begin position="29"/>
        <end position="48"/>
    </location>
</feature>
<dbReference type="AlphaFoldDB" id="A0A8H2WLL0"/>
<dbReference type="EMBL" id="CAJMWQ010000897">
    <property type="protein sequence ID" value="CAE6394479.1"/>
    <property type="molecule type" value="Genomic_DNA"/>
</dbReference>
<dbReference type="SMART" id="SM00066">
    <property type="entry name" value="GAL4"/>
    <property type="match status" value="1"/>
</dbReference>
<dbReference type="PANTHER" id="PTHR46910">
    <property type="entry name" value="TRANSCRIPTION FACTOR PDR1"/>
    <property type="match status" value="1"/>
</dbReference>
<feature type="region of interest" description="Disordered" evidence="2">
    <location>
        <begin position="129"/>
        <end position="156"/>
    </location>
</feature>
<organism evidence="4 5">
    <name type="scientific">Rhizoctonia solani</name>
    <dbReference type="NCBI Taxonomy" id="456999"/>
    <lineage>
        <taxon>Eukaryota</taxon>
        <taxon>Fungi</taxon>
        <taxon>Dikarya</taxon>
        <taxon>Basidiomycota</taxon>
        <taxon>Agaricomycotina</taxon>
        <taxon>Agaricomycetes</taxon>
        <taxon>Cantharellales</taxon>
        <taxon>Ceratobasidiaceae</taxon>
        <taxon>Rhizoctonia</taxon>
    </lineage>
</organism>
<dbReference type="InterPro" id="IPR001138">
    <property type="entry name" value="Zn2Cys6_DnaBD"/>
</dbReference>
<dbReference type="GO" id="GO:0000981">
    <property type="term" value="F:DNA-binding transcription factor activity, RNA polymerase II-specific"/>
    <property type="evidence" value="ECO:0007669"/>
    <property type="project" value="InterPro"/>
</dbReference>
<feature type="compositionally biased region" description="Polar residues" evidence="2">
    <location>
        <begin position="690"/>
        <end position="712"/>
    </location>
</feature>
<feature type="domain" description="Zn(2)-C6 fungal-type" evidence="3">
    <location>
        <begin position="64"/>
        <end position="102"/>
    </location>
</feature>
<comment type="caution">
    <text evidence="4">The sequence shown here is derived from an EMBL/GenBank/DDBJ whole genome shotgun (WGS) entry which is preliminary data.</text>
</comment>
<dbReference type="PROSITE" id="PS50048">
    <property type="entry name" value="ZN2_CY6_FUNGAL_2"/>
    <property type="match status" value="1"/>
</dbReference>
<evidence type="ECO:0000313" key="4">
    <source>
        <dbReference type="EMBL" id="CAE6394479.1"/>
    </source>
</evidence>
<protein>
    <recommendedName>
        <fullName evidence="3">Zn(2)-C6 fungal-type domain-containing protein</fullName>
    </recommendedName>
</protein>